<comment type="subcellular location">
    <subcellularLocation>
        <location evidence="2 9">Secreted</location>
    </subcellularLocation>
</comment>
<comment type="cofactor">
    <cofactor evidence="1">
        <name>Ca(2+)</name>
        <dbReference type="ChEBI" id="CHEBI:29108"/>
    </cofactor>
</comment>
<dbReference type="Pfam" id="PF03422">
    <property type="entry name" value="CBM_6"/>
    <property type="match status" value="1"/>
</dbReference>
<dbReference type="SMART" id="SM00656">
    <property type="entry name" value="Amb_all"/>
    <property type="match status" value="1"/>
</dbReference>
<comment type="similarity">
    <text evidence="8">Belongs to the polysaccharide lyase 9 family.</text>
</comment>
<comment type="caution">
    <text evidence="13">The sequence shown here is derived from an EMBL/GenBank/DDBJ whole genome shotgun (WGS) entry which is preliminary data.</text>
</comment>
<dbReference type="SMART" id="SM00710">
    <property type="entry name" value="PbH1"/>
    <property type="match status" value="8"/>
</dbReference>
<evidence type="ECO:0000259" key="12">
    <source>
        <dbReference type="PROSITE" id="PS51175"/>
    </source>
</evidence>
<evidence type="ECO:0000256" key="6">
    <source>
        <dbReference type="ARBA" id="ARBA00022837"/>
    </source>
</evidence>
<organism evidence="13 14">
    <name type="scientific">Myceligenerans pegani</name>
    <dbReference type="NCBI Taxonomy" id="2776917"/>
    <lineage>
        <taxon>Bacteria</taxon>
        <taxon>Bacillati</taxon>
        <taxon>Actinomycetota</taxon>
        <taxon>Actinomycetes</taxon>
        <taxon>Micrococcales</taxon>
        <taxon>Promicromonosporaceae</taxon>
        <taxon>Myceligenerans</taxon>
    </lineage>
</organism>
<dbReference type="RefSeq" id="WP_192864531.1">
    <property type="nucleotide sequence ID" value="NZ_JADAQT010000106.1"/>
</dbReference>
<dbReference type="InterPro" id="IPR052052">
    <property type="entry name" value="Polysaccharide_Lyase_9"/>
</dbReference>
<feature type="region of interest" description="Disordered" evidence="10">
    <location>
        <begin position="356"/>
        <end position="424"/>
    </location>
</feature>
<evidence type="ECO:0000256" key="8">
    <source>
        <dbReference type="ARBA" id="ARBA00038263"/>
    </source>
</evidence>
<evidence type="ECO:0000256" key="4">
    <source>
        <dbReference type="ARBA" id="ARBA00022723"/>
    </source>
</evidence>
<keyword evidence="3 9" id="KW-0964">Secreted</keyword>
<evidence type="ECO:0000256" key="11">
    <source>
        <dbReference type="SAM" id="SignalP"/>
    </source>
</evidence>
<dbReference type="SUPFAM" id="SSF51126">
    <property type="entry name" value="Pectin lyase-like"/>
    <property type="match status" value="2"/>
</dbReference>
<dbReference type="InterPro" id="IPR005084">
    <property type="entry name" value="CBM6"/>
</dbReference>
<feature type="region of interest" description="Disordered" evidence="10">
    <location>
        <begin position="503"/>
        <end position="534"/>
    </location>
</feature>
<feature type="signal peptide" evidence="11">
    <location>
        <begin position="1"/>
        <end position="18"/>
    </location>
</feature>
<evidence type="ECO:0000256" key="2">
    <source>
        <dbReference type="ARBA" id="ARBA00004613"/>
    </source>
</evidence>
<evidence type="ECO:0000256" key="1">
    <source>
        <dbReference type="ARBA" id="ARBA00001913"/>
    </source>
</evidence>
<dbReference type="PANTHER" id="PTHR40088">
    <property type="entry name" value="PECTATE LYASE (EUROFUNG)"/>
    <property type="match status" value="1"/>
</dbReference>
<comment type="similarity">
    <text evidence="9">Belongs to the polysaccharide lyase 1 family.</text>
</comment>
<keyword evidence="9" id="KW-0119">Carbohydrate metabolism</keyword>
<evidence type="ECO:0000256" key="9">
    <source>
        <dbReference type="RuleBase" id="RU361173"/>
    </source>
</evidence>
<evidence type="ECO:0000256" key="7">
    <source>
        <dbReference type="ARBA" id="ARBA00023239"/>
    </source>
</evidence>
<keyword evidence="4" id="KW-0479">Metal-binding</keyword>
<dbReference type="InterPro" id="IPR008979">
    <property type="entry name" value="Galactose-bd-like_sf"/>
</dbReference>
<feature type="compositionally biased region" description="Polar residues" evidence="10">
    <location>
        <begin position="677"/>
        <end position="687"/>
    </location>
</feature>
<sequence>MRRPGARLIAGVATVTLAATIGVATQFMPEAQAVGNATGYATQNGGTTGGAGGATVRATTGTQIHQALCSRASSSTPIIIEVEGTINHGNTSKVSGDSCNTADDVIELKQISNVTLIGVGRGAVFDQLGIHVREASNIIIQNVTVQNVKKSGSPTSNGGDAIGMESGVRNVWVDHVDLRASGGESEGYDGLFDLKNNTQYVTLSYSTLRNSGRGGLVGSSDSDTSNSYITYHHNIYENIDSRTPLLRAGTAHTYNNHFVGLNESGINSRLGARVKVENNYFQDSFNPLGTFYTDAMGYWQVSGNIWDNITWNSGDHPAGPNPTSTTSVSIPYSYSMDRAECVPNLLRATAGSHTNMAVSDGSCSPTQPDPDPTDPTDPGDPGDPSGDNLSIGAGADGSSKASGTSYGNVIDGDMGTRWSPTGSTGRISVKWGSDVTVSSIVIREAAGSEGNIGSYDVVNHDNGDVLTSGSGAGVITFSPTTLSKINFVVKSSSGTPAVAEFETYAGTPSGGGTPTDSPDDGTGEPTRIEAESSSATCDGTIDANNAGFSGTGFCNTPNTTGTAAGFSIGGATAGSATLAFGYANGSTAARSANLVVNGMTVGSLSFGPTGSWTSWSTESATVNLDAGANTVELVATNSAGLANIDYLDSSTGTDPGNGGGDPTDPPVGDALYAAPNGSDSAAGTESDPTTLTAAIAGIEAGGTIYLRGGTYSLSETVHIEPDNDGLSGNRTELFAYPGETPVLNFSAQSENSSNRGVAIGGDWWHLRGIIVEHAGDNGILLGGNNNVIERVVTRFNADTGLQLSRYTAGAPRSEWPSNNLIVSSESHDNVDSDGEDADGFAPKLTVGPGNVFRYTVAHNNIDDGWDLYTKSDTGPIGEVLVEDSLSYENGTLSNGGQAGNGDRNGFKLGGEDIGVDHTVRRSIAFDNGKHGFTYNRNLGSMTISNNLSIGNEERNFNFDGGSSTFRDNTSCNSGSTDRIIGNDAGGNQWWSGSNGSRCSQYSGDLDWSFDSSGRLVVTIGGTVVNLS</sequence>
<feature type="compositionally biased region" description="Low complexity" evidence="10">
    <location>
        <begin position="382"/>
        <end position="405"/>
    </location>
</feature>
<name>A0ABR9N3Z4_9MICO</name>
<proteinExistence type="inferred from homology"/>
<dbReference type="InterPro" id="IPR002022">
    <property type="entry name" value="Pec_lyase"/>
</dbReference>
<feature type="domain" description="CBM6" evidence="12">
    <location>
        <begin position="526"/>
        <end position="650"/>
    </location>
</feature>
<dbReference type="InterPro" id="IPR006626">
    <property type="entry name" value="PbH1"/>
</dbReference>
<dbReference type="PANTHER" id="PTHR40088:SF1">
    <property type="entry name" value="PECTATE LYASE PEL9"/>
    <property type="match status" value="1"/>
</dbReference>
<reference evidence="13 14" key="1">
    <citation type="submission" date="2020-10" db="EMBL/GenBank/DDBJ databases">
        <title>Myceligenerans pegani sp. nov., an endophytic actinomycete isolated from Peganum harmala L. in Xinjiang, China.</title>
        <authorList>
            <person name="Xin L."/>
        </authorList>
    </citation>
    <scope>NUCLEOTIDE SEQUENCE [LARGE SCALE GENOMIC DNA]</scope>
    <source>
        <strain evidence="13 14">TRM65318</strain>
    </source>
</reference>
<evidence type="ECO:0000256" key="10">
    <source>
        <dbReference type="SAM" id="MobiDB-lite"/>
    </source>
</evidence>
<dbReference type="CDD" id="cd04082">
    <property type="entry name" value="CBM35_pectate_lyase-like"/>
    <property type="match status" value="1"/>
</dbReference>
<keyword evidence="7 9" id="KW-0456">Lyase</keyword>
<evidence type="ECO:0000256" key="5">
    <source>
        <dbReference type="ARBA" id="ARBA00022729"/>
    </source>
</evidence>
<protein>
    <submittedName>
        <fullName evidence="13">Carbohydrate-binding protein</fullName>
    </submittedName>
</protein>
<dbReference type="PROSITE" id="PS51175">
    <property type="entry name" value="CBM6"/>
    <property type="match status" value="1"/>
</dbReference>
<dbReference type="EMBL" id="JADAQT010000106">
    <property type="protein sequence ID" value="MBE1877991.1"/>
    <property type="molecule type" value="Genomic_DNA"/>
</dbReference>
<dbReference type="InterPro" id="IPR012334">
    <property type="entry name" value="Pectin_lyas_fold"/>
</dbReference>
<dbReference type="InterPro" id="IPR011050">
    <property type="entry name" value="Pectin_lyase_fold/virulence"/>
</dbReference>
<feature type="chain" id="PRO_5045288715" evidence="11">
    <location>
        <begin position="19"/>
        <end position="1027"/>
    </location>
</feature>
<evidence type="ECO:0000256" key="3">
    <source>
        <dbReference type="ARBA" id="ARBA00022525"/>
    </source>
</evidence>
<dbReference type="Gene3D" id="2.160.20.10">
    <property type="entry name" value="Single-stranded right-handed beta-helix, Pectin lyase-like"/>
    <property type="match status" value="2"/>
</dbReference>
<keyword evidence="14" id="KW-1185">Reference proteome</keyword>
<accession>A0ABR9N3Z4</accession>
<dbReference type="Gene3D" id="2.60.120.260">
    <property type="entry name" value="Galactose-binding domain-like"/>
    <property type="match status" value="2"/>
</dbReference>
<evidence type="ECO:0000313" key="14">
    <source>
        <dbReference type="Proteomes" id="UP000625527"/>
    </source>
</evidence>
<dbReference type="SUPFAM" id="SSF49785">
    <property type="entry name" value="Galactose-binding domain-like"/>
    <property type="match status" value="2"/>
</dbReference>
<dbReference type="Pfam" id="PF00544">
    <property type="entry name" value="Pectate_lyase_4"/>
    <property type="match status" value="1"/>
</dbReference>
<dbReference type="Proteomes" id="UP000625527">
    <property type="component" value="Unassembled WGS sequence"/>
</dbReference>
<keyword evidence="9" id="KW-0624">Polysaccharide degradation</keyword>
<feature type="region of interest" description="Disordered" evidence="10">
    <location>
        <begin position="646"/>
        <end position="687"/>
    </location>
</feature>
<gene>
    <name evidence="13" type="ORF">IHE71_20065</name>
</gene>
<keyword evidence="6" id="KW-0106">Calcium</keyword>
<keyword evidence="5 11" id="KW-0732">Signal</keyword>
<evidence type="ECO:0000313" key="13">
    <source>
        <dbReference type="EMBL" id="MBE1877991.1"/>
    </source>
</evidence>